<keyword evidence="13" id="KW-0418">Kinase</keyword>
<organism evidence="18 19">
    <name type="scientific">Waltera intestinalis</name>
    <dbReference type="NCBI Taxonomy" id="2606635"/>
    <lineage>
        <taxon>Bacteria</taxon>
        <taxon>Bacillati</taxon>
        <taxon>Bacillota</taxon>
        <taxon>Clostridia</taxon>
        <taxon>Lachnospirales</taxon>
        <taxon>Lachnospiraceae</taxon>
        <taxon>Waltera</taxon>
    </lineage>
</organism>
<dbReference type="GO" id="GO:0043752">
    <property type="term" value="F:adenosylcobinamide kinase activity"/>
    <property type="evidence" value="ECO:0007669"/>
    <property type="project" value="UniProtKB-EC"/>
</dbReference>
<evidence type="ECO:0000256" key="4">
    <source>
        <dbReference type="ARBA" id="ARBA00003889"/>
    </source>
</evidence>
<evidence type="ECO:0000256" key="7">
    <source>
        <dbReference type="ARBA" id="ARBA00007490"/>
    </source>
</evidence>
<evidence type="ECO:0000256" key="2">
    <source>
        <dbReference type="ARBA" id="ARBA00000711"/>
    </source>
</evidence>
<evidence type="ECO:0000256" key="14">
    <source>
        <dbReference type="ARBA" id="ARBA00022840"/>
    </source>
</evidence>
<proteinExistence type="inferred from homology"/>
<reference evidence="18 19" key="1">
    <citation type="submission" date="2019-08" db="EMBL/GenBank/DDBJ databases">
        <title>In-depth cultivation of the pig gut microbiome towards novel bacterial diversity and tailored functional studies.</title>
        <authorList>
            <person name="Wylensek D."/>
            <person name="Hitch T.C.A."/>
            <person name="Clavel T."/>
        </authorList>
    </citation>
    <scope>NUCLEOTIDE SEQUENCE [LARGE SCALE GENOMIC DNA]</scope>
    <source>
        <strain evidence="18 19">WCA3-601-WT-6H</strain>
    </source>
</reference>
<evidence type="ECO:0000256" key="17">
    <source>
        <dbReference type="ARBA" id="ARBA00030571"/>
    </source>
</evidence>
<sequence>MILIIGGFAQGKLHYVKQSYVRCEDGRKVAVLDGTLELPAETGALQVIVNHLHHYIREQLRQGTAPEVMIENFCKEHPDCILICDEIGNGIVPMEAEERIYRERTGRILEQLAAQADEVVRVVCGIGQKIK</sequence>
<comment type="pathway">
    <text evidence="5">Cofactor biosynthesis; adenosylcobalamin biosynthesis; adenosylcobalamin from cob(II)yrinate a,c-diamide: step 6/7.</text>
</comment>
<dbReference type="RefSeq" id="WP_154494874.1">
    <property type="nucleotide sequence ID" value="NZ_VUMU01000001.1"/>
</dbReference>
<dbReference type="AlphaFoldDB" id="A0A6L5YGK4"/>
<dbReference type="GO" id="GO:0005524">
    <property type="term" value="F:ATP binding"/>
    <property type="evidence" value="ECO:0007669"/>
    <property type="project" value="UniProtKB-KW"/>
</dbReference>
<dbReference type="EC" id="2.7.1.156" evidence="8"/>
<dbReference type="GO" id="GO:0008820">
    <property type="term" value="F:cobinamide phosphate guanylyltransferase activity"/>
    <property type="evidence" value="ECO:0007669"/>
    <property type="project" value="UniProtKB-EC"/>
</dbReference>
<dbReference type="PANTHER" id="PTHR34848">
    <property type="match status" value="1"/>
</dbReference>
<dbReference type="EC" id="2.7.7.62" evidence="9"/>
<accession>A0A6L5YGK4</accession>
<evidence type="ECO:0000256" key="6">
    <source>
        <dbReference type="ARBA" id="ARBA00005159"/>
    </source>
</evidence>
<dbReference type="EMBL" id="VUMU01000001">
    <property type="protein sequence ID" value="MST56802.1"/>
    <property type="molecule type" value="Genomic_DNA"/>
</dbReference>
<comment type="similarity">
    <text evidence="7">Belongs to the CobU/CobP family.</text>
</comment>
<dbReference type="InterPro" id="IPR003203">
    <property type="entry name" value="CobU/CobP"/>
</dbReference>
<comment type="catalytic activity">
    <reaction evidence="2">
        <text>adenosylcob(III)inamide phosphate + GTP + H(+) = adenosylcob(III)inamide-GDP + diphosphate</text>
        <dbReference type="Rhea" id="RHEA:22712"/>
        <dbReference type="ChEBI" id="CHEBI:15378"/>
        <dbReference type="ChEBI" id="CHEBI:33019"/>
        <dbReference type="ChEBI" id="CHEBI:37565"/>
        <dbReference type="ChEBI" id="CHEBI:58502"/>
        <dbReference type="ChEBI" id="CHEBI:60487"/>
        <dbReference type="EC" id="2.7.7.62"/>
    </reaction>
</comment>
<keyword evidence="14" id="KW-0067">ATP-binding</keyword>
<evidence type="ECO:0000256" key="15">
    <source>
        <dbReference type="ARBA" id="ARBA00023134"/>
    </source>
</evidence>
<keyword evidence="15" id="KW-0342">GTP-binding</keyword>
<dbReference type="PANTHER" id="PTHR34848:SF1">
    <property type="entry name" value="BIFUNCTIONAL ADENOSYLCOBALAMIN BIOSYNTHESIS PROTEIN COBU"/>
    <property type="match status" value="1"/>
</dbReference>
<evidence type="ECO:0000256" key="12">
    <source>
        <dbReference type="ARBA" id="ARBA00022741"/>
    </source>
</evidence>
<evidence type="ECO:0000256" key="11">
    <source>
        <dbReference type="ARBA" id="ARBA00022679"/>
    </source>
</evidence>
<dbReference type="SUPFAM" id="SSF52540">
    <property type="entry name" value="P-loop containing nucleoside triphosphate hydrolases"/>
    <property type="match status" value="1"/>
</dbReference>
<dbReference type="GO" id="GO:0009236">
    <property type="term" value="P:cobalamin biosynthetic process"/>
    <property type="evidence" value="ECO:0007669"/>
    <property type="project" value="UniProtKB-UniPathway"/>
</dbReference>
<evidence type="ECO:0000313" key="18">
    <source>
        <dbReference type="EMBL" id="MST56802.1"/>
    </source>
</evidence>
<evidence type="ECO:0000256" key="16">
    <source>
        <dbReference type="ARBA" id="ARBA00029570"/>
    </source>
</evidence>
<evidence type="ECO:0000256" key="8">
    <source>
        <dbReference type="ARBA" id="ARBA00012016"/>
    </source>
</evidence>
<comment type="catalytic activity">
    <reaction evidence="3">
        <text>adenosylcob(III)inamide + GTP = adenosylcob(III)inamide phosphate + GDP + H(+)</text>
        <dbReference type="Rhea" id="RHEA:15765"/>
        <dbReference type="ChEBI" id="CHEBI:2480"/>
        <dbReference type="ChEBI" id="CHEBI:15378"/>
        <dbReference type="ChEBI" id="CHEBI:37565"/>
        <dbReference type="ChEBI" id="CHEBI:58189"/>
        <dbReference type="ChEBI" id="CHEBI:58502"/>
        <dbReference type="EC" id="2.7.1.156"/>
    </reaction>
</comment>
<comment type="caution">
    <text evidence="18">The sequence shown here is derived from an EMBL/GenBank/DDBJ whole genome shotgun (WGS) entry which is preliminary data.</text>
</comment>
<evidence type="ECO:0000256" key="13">
    <source>
        <dbReference type="ARBA" id="ARBA00022777"/>
    </source>
</evidence>
<dbReference type="Proteomes" id="UP000476055">
    <property type="component" value="Unassembled WGS sequence"/>
</dbReference>
<keyword evidence="19" id="KW-1185">Reference proteome</keyword>
<evidence type="ECO:0000256" key="5">
    <source>
        <dbReference type="ARBA" id="ARBA00004692"/>
    </source>
</evidence>
<dbReference type="Pfam" id="PF02283">
    <property type="entry name" value="CobU"/>
    <property type="match status" value="1"/>
</dbReference>
<comment type="catalytic activity">
    <reaction evidence="1">
        <text>adenosylcob(III)inamide + ATP = adenosylcob(III)inamide phosphate + ADP + H(+)</text>
        <dbReference type="Rhea" id="RHEA:15769"/>
        <dbReference type="ChEBI" id="CHEBI:2480"/>
        <dbReference type="ChEBI" id="CHEBI:15378"/>
        <dbReference type="ChEBI" id="CHEBI:30616"/>
        <dbReference type="ChEBI" id="CHEBI:58502"/>
        <dbReference type="ChEBI" id="CHEBI:456216"/>
        <dbReference type="EC" id="2.7.1.156"/>
    </reaction>
</comment>
<name>A0A6L5YGK4_9FIRM</name>
<dbReference type="InterPro" id="IPR027417">
    <property type="entry name" value="P-loop_NTPase"/>
</dbReference>
<dbReference type="GO" id="GO:0005525">
    <property type="term" value="F:GTP binding"/>
    <property type="evidence" value="ECO:0007669"/>
    <property type="project" value="UniProtKB-KW"/>
</dbReference>
<gene>
    <name evidence="18" type="ORF">FYJ59_00815</name>
</gene>
<keyword evidence="12" id="KW-0547">Nucleotide-binding</keyword>
<evidence type="ECO:0000313" key="19">
    <source>
        <dbReference type="Proteomes" id="UP000476055"/>
    </source>
</evidence>
<dbReference type="Gene3D" id="3.40.50.300">
    <property type="entry name" value="P-loop containing nucleotide triphosphate hydrolases"/>
    <property type="match status" value="1"/>
</dbReference>
<evidence type="ECO:0000256" key="10">
    <source>
        <dbReference type="ARBA" id="ARBA00022573"/>
    </source>
</evidence>
<comment type="pathway">
    <text evidence="6">Cofactor biosynthesis; adenosylcobalamin biosynthesis; adenosylcobalamin from cob(II)yrinate a,c-diamide: step 5/7.</text>
</comment>
<keyword evidence="11" id="KW-0808">Transferase</keyword>
<evidence type="ECO:0000256" key="9">
    <source>
        <dbReference type="ARBA" id="ARBA00012523"/>
    </source>
</evidence>
<comment type="function">
    <text evidence="4">Catalyzes ATP-dependent phosphorylation of adenosylcobinamide and addition of GMP to adenosylcobinamide phosphate.</text>
</comment>
<protein>
    <recommendedName>
        <fullName evidence="16">Adenosylcobinamide kinase</fullName>
        <ecNumber evidence="8">2.7.1.156</ecNumber>
        <ecNumber evidence="9">2.7.7.62</ecNumber>
    </recommendedName>
    <alternativeName>
        <fullName evidence="17">Adenosylcobinamide-phosphate guanylyltransferase</fullName>
    </alternativeName>
</protein>
<evidence type="ECO:0000256" key="3">
    <source>
        <dbReference type="ARBA" id="ARBA00001522"/>
    </source>
</evidence>
<dbReference type="UniPathway" id="UPA00148">
    <property type="reaction ID" value="UER00236"/>
</dbReference>
<evidence type="ECO:0000256" key="1">
    <source>
        <dbReference type="ARBA" id="ARBA00000312"/>
    </source>
</evidence>
<keyword evidence="10" id="KW-0169">Cobalamin biosynthesis</keyword>